<dbReference type="PANTHER" id="PTHR35166:SF20">
    <property type="entry name" value="EXPRESSED PROTEIN"/>
    <property type="match status" value="1"/>
</dbReference>
<sequence>MSGAPLTPCGGKHSLMEKAQEAEAEAAAAVSSLSLSSDSEGGKAAASAAGAGDASESSETNWVEMPLHHSTVFSQASIDAKRELFTELFVSLRESHDDFFEYQAWVREVFERNGRVMVPEEVLGPRDDLQEEIDAIWARCREEYLREHPELSQIQTKRVKRSMCLNQEEIADYRCTRGVWHKC</sequence>
<proteinExistence type="predicted"/>
<accession>A0A811QBP0</accession>
<feature type="region of interest" description="Disordered" evidence="1">
    <location>
        <begin position="39"/>
        <end position="59"/>
    </location>
</feature>
<evidence type="ECO:0000313" key="2">
    <source>
        <dbReference type="EMBL" id="CAD6256519.1"/>
    </source>
</evidence>
<dbReference type="PANTHER" id="PTHR35166">
    <property type="entry name" value="OS05G0193700 PROTEIN-RELATED"/>
    <property type="match status" value="1"/>
</dbReference>
<reference evidence="2" key="1">
    <citation type="submission" date="2020-10" db="EMBL/GenBank/DDBJ databases">
        <authorList>
            <person name="Han B."/>
            <person name="Lu T."/>
            <person name="Zhao Q."/>
            <person name="Huang X."/>
            <person name="Zhao Y."/>
        </authorList>
    </citation>
    <scope>NUCLEOTIDE SEQUENCE</scope>
</reference>
<comment type="caution">
    <text evidence="2">The sequence shown here is derived from an EMBL/GenBank/DDBJ whole genome shotgun (WGS) entry which is preliminary data.</text>
</comment>
<organism evidence="2 3">
    <name type="scientific">Miscanthus lutarioriparius</name>
    <dbReference type="NCBI Taxonomy" id="422564"/>
    <lineage>
        <taxon>Eukaryota</taxon>
        <taxon>Viridiplantae</taxon>
        <taxon>Streptophyta</taxon>
        <taxon>Embryophyta</taxon>
        <taxon>Tracheophyta</taxon>
        <taxon>Spermatophyta</taxon>
        <taxon>Magnoliopsida</taxon>
        <taxon>Liliopsida</taxon>
        <taxon>Poales</taxon>
        <taxon>Poaceae</taxon>
        <taxon>PACMAD clade</taxon>
        <taxon>Panicoideae</taxon>
        <taxon>Andropogonodae</taxon>
        <taxon>Andropogoneae</taxon>
        <taxon>Saccharinae</taxon>
        <taxon>Miscanthus</taxon>
    </lineage>
</organism>
<dbReference type="EMBL" id="CAJGYO010000010">
    <property type="protein sequence ID" value="CAD6256519.1"/>
    <property type="molecule type" value="Genomic_DNA"/>
</dbReference>
<evidence type="ECO:0000313" key="3">
    <source>
        <dbReference type="Proteomes" id="UP000604825"/>
    </source>
</evidence>
<evidence type="ECO:0000256" key="1">
    <source>
        <dbReference type="SAM" id="MobiDB-lite"/>
    </source>
</evidence>
<keyword evidence="3" id="KW-1185">Reference proteome</keyword>
<feature type="region of interest" description="Disordered" evidence="1">
    <location>
        <begin position="1"/>
        <end position="20"/>
    </location>
</feature>
<name>A0A811QBP0_9POAL</name>
<dbReference type="AlphaFoldDB" id="A0A811QBP0"/>
<gene>
    <name evidence="2" type="ORF">NCGR_LOCUS40025</name>
</gene>
<dbReference type="OrthoDB" id="711298at2759"/>
<dbReference type="Proteomes" id="UP000604825">
    <property type="component" value="Unassembled WGS sequence"/>
</dbReference>
<protein>
    <submittedName>
        <fullName evidence="2">Uncharacterized protein</fullName>
    </submittedName>
</protein>